<keyword evidence="2" id="KW-1185">Reference proteome</keyword>
<dbReference type="Proteomes" id="UP001227543">
    <property type="component" value="Unassembled WGS sequence"/>
</dbReference>
<proteinExistence type="predicted"/>
<sequence length="170" mass="19130">MSENSRLHTYPPRDHDSEVGHWDYHRRNAFKDIIHGLCVRKLPPKSAENVSLGPGLWTYVLAERLRSGEYLQPFTSVTSTSGWNQALILDKGDDLELHQGLWAILENTEMSRSRGVGVHLAFLAPPVGADEPAQGKKAEIAAPEVGRLLSLREPFEGRTRVRLQPERRTT</sequence>
<organism evidence="1 2">
    <name type="scientific">Colletotrichum tamarilloi</name>
    <dbReference type="NCBI Taxonomy" id="1209934"/>
    <lineage>
        <taxon>Eukaryota</taxon>
        <taxon>Fungi</taxon>
        <taxon>Dikarya</taxon>
        <taxon>Ascomycota</taxon>
        <taxon>Pezizomycotina</taxon>
        <taxon>Sordariomycetes</taxon>
        <taxon>Hypocreomycetidae</taxon>
        <taxon>Glomerellales</taxon>
        <taxon>Glomerellaceae</taxon>
        <taxon>Colletotrichum</taxon>
        <taxon>Colletotrichum acutatum species complex</taxon>
    </lineage>
</organism>
<evidence type="ECO:0000313" key="1">
    <source>
        <dbReference type="EMBL" id="KAK1481111.1"/>
    </source>
</evidence>
<name>A0ABQ9QQE0_9PEZI</name>
<protein>
    <submittedName>
        <fullName evidence="1">Uncharacterized protein</fullName>
    </submittedName>
</protein>
<dbReference type="RefSeq" id="XP_060375390.1">
    <property type="nucleotide sequence ID" value="XM_060530036.1"/>
</dbReference>
<dbReference type="EMBL" id="MLFU01000111">
    <property type="protein sequence ID" value="KAK1481111.1"/>
    <property type="molecule type" value="Genomic_DNA"/>
</dbReference>
<gene>
    <name evidence="1" type="ORF">CTAM01_14035</name>
</gene>
<evidence type="ECO:0000313" key="2">
    <source>
        <dbReference type="Proteomes" id="UP001227543"/>
    </source>
</evidence>
<accession>A0ABQ9QQE0</accession>
<reference evidence="1 2" key="1">
    <citation type="submission" date="2016-10" db="EMBL/GenBank/DDBJ databases">
        <title>The genome sequence of Colletotrichum fioriniae PJ7.</title>
        <authorList>
            <person name="Baroncelli R."/>
        </authorList>
    </citation>
    <scope>NUCLEOTIDE SEQUENCE [LARGE SCALE GENOMIC DNA]</scope>
    <source>
        <strain evidence="1 2">Tom-12</strain>
    </source>
</reference>
<dbReference type="GeneID" id="85414274"/>
<comment type="caution">
    <text evidence="1">The sequence shown here is derived from an EMBL/GenBank/DDBJ whole genome shotgun (WGS) entry which is preliminary data.</text>
</comment>